<protein>
    <submittedName>
        <fullName evidence="1">Uncharacterized protein</fullName>
    </submittedName>
</protein>
<dbReference type="AlphaFoldDB" id="A0A0E9UX94"/>
<reference evidence="1" key="2">
    <citation type="journal article" date="2015" name="Fish Shellfish Immunol.">
        <title>Early steps in the European eel (Anguilla anguilla)-Vibrio vulnificus interaction in the gills: Role of the RtxA13 toxin.</title>
        <authorList>
            <person name="Callol A."/>
            <person name="Pajuelo D."/>
            <person name="Ebbesson L."/>
            <person name="Teles M."/>
            <person name="MacKenzie S."/>
            <person name="Amaro C."/>
        </authorList>
    </citation>
    <scope>NUCLEOTIDE SEQUENCE</scope>
</reference>
<name>A0A0E9UX94_ANGAN</name>
<sequence length="52" mass="6025">MLGFHPNVLQTLSEFPNSQQRKTQISVFLRKPFILYSVEVAFPILYLSLVTL</sequence>
<evidence type="ECO:0000313" key="1">
    <source>
        <dbReference type="EMBL" id="JAH69795.1"/>
    </source>
</evidence>
<accession>A0A0E9UX94</accession>
<proteinExistence type="predicted"/>
<dbReference type="EMBL" id="GBXM01038782">
    <property type="protein sequence ID" value="JAH69795.1"/>
    <property type="molecule type" value="Transcribed_RNA"/>
</dbReference>
<organism evidence="1">
    <name type="scientific">Anguilla anguilla</name>
    <name type="common">European freshwater eel</name>
    <name type="synonym">Muraena anguilla</name>
    <dbReference type="NCBI Taxonomy" id="7936"/>
    <lineage>
        <taxon>Eukaryota</taxon>
        <taxon>Metazoa</taxon>
        <taxon>Chordata</taxon>
        <taxon>Craniata</taxon>
        <taxon>Vertebrata</taxon>
        <taxon>Euteleostomi</taxon>
        <taxon>Actinopterygii</taxon>
        <taxon>Neopterygii</taxon>
        <taxon>Teleostei</taxon>
        <taxon>Anguilliformes</taxon>
        <taxon>Anguillidae</taxon>
        <taxon>Anguilla</taxon>
    </lineage>
</organism>
<reference evidence="1" key="1">
    <citation type="submission" date="2014-11" db="EMBL/GenBank/DDBJ databases">
        <authorList>
            <person name="Amaro Gonzalez C."/>
        </authorList>
    </citation>
    <scope>NUCLEOTIDE SEQUENCE</scope>
</reference>